<dbReference type="PANTHER" id="PTHR48080">
    <property type="entry name" value="D-GALACTONATE DEHYDRATASE-RELATED"/>
    <property type="match status" value="1"/>
</dbReference>
<evidence type="ECO:0000259" key="9">
    <source>
        <dbReference type="SMART" id="SM00922"/>
    </source>
</evidence>
<dbReference type="Pfam" id="PF13378">
    <property type="entry name" value="MR_MLE_C"/>
    <property type="match status" value="1"/>
</dbReference>
<dbReference type="SFLD" id="SFLDF00005">
    <property type="entry name" value="glucarate_dehydratase"/>
    <property type="match status" value="1"/>
</dbReference>
<dbReference type="InterPro" id="IPR029065">
    <property type="entry name" value="Enolase_C-like"/>
</dbReference>
<dbReference type="SFLD" id="SFLDS00001">
    <property type="entry name" value="Enolase"/>
    <property type="match status" value="1"/>
</dbReference>
<dbReference type="InterPro" id="IPR036849">
    <property type="entry name" value="Enolase-like_C_sf"/>
</dbReference>
<keyword evidence="11" id="KW-1185">Reference proteome</keyword>
<dbReference type="Proteomes" id="UP001499882">
    <property type="component" value="Unassembled WGS sequence"/>
</dbReference>
<sequence length="440" mass="47581">MTVTIAQVEVVPVAGRDSMLLNLSGAHAPYFTRNLAIVTDSDGREGVGEVPGGEAIRTTIADAVELLVGQPVATYRSLLRSVAARFADRDAGGRGLQTFDLRTTVHAVTALESALLDLAGQEQGVPVAELLGDGQQRTSVPMLGYLFYIGDPDSADLSYLREPDGADDWERVRREEALTPEAVVRLAEAAQQRYGFTDFKLKGGVLPGEQEVAAVTALHDRFPDARITLDPNGGWLLDDAVRLLRGQDDVLAYAEDPCGAEGGFSGREVMAEFKRLTGLRTATNMVATDWRQLAHAVRTNAVDIPLADPHFWTMAGSVRVAQLCHDFGLTWGSHSNNHFDISLAMFTQVGAAAPGEITALDTHWIWQDGQGLTEHPLQIRDGAIDVPTTPGLGVRLDRAKVAAAHELYLEHGLGARDDGIAMQHLLPGWSFDPKRPCLVR</sequence>
<evidence type="ECO:0000256" key="4">
    <source>
        <dbReference type="ARBA" id="ARBA00009938"/>
    </source>
</evidence>
<dbReference type="InterPro" id="IPR029017">
    <property type="entry name" value="Enolase-like_N"/>
</dbReference>
<comment type="catalytic activity">
    <reaction evidence="1">
        <text>D-glucarate = 5-dehydro-4-deoxy-D-glucarate + H2O</text>
        <dbReference type="Rhea" id="RHEA:14573"/>
        <dbReference type="ChEBI" id="CHEBI:15377"/>
        <dbReference type="ChEBI" id="CHEBI:30612"/>
        <dbReference type="ChEBI" id="CHEBI:42819"/>
        <dbReference type="EC" id="4.2.1.40"/>
    </reaction>
</comment>
<accession>A0ABP8YE13</accession>
<proteinExistence type="inferred from homology"/>
<dbReference type="PANTHER" id="PTHR48080:SF4">
    <property type="entry name" value="GLUCARATE DEHYDRATASE"/>
    <property type="match status" value="1"/>
</dbReference>
<dbReference type="Pfam" id="PF02746">
    <property type="entry name" value="MR_MLE_N"/>
    <property type="match status" value="1"/>
</dbReference>
<dbReference type="CDD" id="cd03323">
    <property type="entry name" value="D-glucarate_dehydratase"/>
    <property type="match status" value="1"/>
</dbReference>
<evidence type="ECO:0000256" key="8">
    <source>
        <dbReference type="ARBA" id="ARBA00023239"/>
    </source>
</evidence>
<dbReference type="InterPro" id="IPR034598">
    <property type="entry name" value="GlucD-like"/>
</dbReference>
<dbReference type="SUPFAM" id="SSF51604">
    <property type="entry name" value="Enolase C-terminal domain-like"/>
    <property type="match status" value="1"/>
</dbReference>
<dbReference type="SUPFAM" id="SSF54826">
    <property type="entry name" value="Enolase N-terminal domain-like"/>
    <property type="match status" value="1"/>
</dbReference>
<evidence type="ECO:0000313" key="11">
    <source>
        <dbReference type="Proteomes" id="UP001499882"/>
    </source>
</evidence>
<dbReference type="EC" id="4.2.1.40" evidence="5"/>
<comment type="similarity">
    <text evidence="4">Belongs to the mandelate racemase/muconate lactonizing enzyme family. GlucD subfamily.</text>
</comment>
<reference evidence="11" key="1">
    <citation type="journal article" date="2019" name="Int. J. Syst. Evol. Microbiol.">
        <title>The Global Catalogue of Microorganisms (GCM) 10K type strain sequencing project: providing services to taxonomists for standard genome sequencing and annotation.</title>
        <authorList>
            <consortium name="The Broad Institute Genomics Platform"/>
            <consortium name="The Broad Institute Genome Sequencing Center for Infectious Disease"/>
            <person name="Wu L."/>
            <person name="Ma J."/>
        </authorList>
    </citation>
    <scope>NUCLEOTIDE SEQUENCE [LARGE SCALE GENOMIC DNA]</scope>
    <source>
        <strain evidence="11">JCM 18532</strain>
    </source>
</reference>
<evidence type="ECO:0000256" key="2">
    <source>
        <dbReference type="ARBA" id="ARBA00001946"/>
    </source>
</evidence>
<dbReference type="InterPro" id="IPR013341">
    <property type="entry name" value="Mandelate_racemase_N_dom"/>
</dbReference>
<organism evidence="10 11">
    <name type="scientific">Nocardioides endophyticus</name>
    <dbReference type="NCBI Taxonomy" id="1353775"/>
    <lineage>
        <taxon>Bacteria</taxon>
        <taxon>Bacillati</taxon>
        <taxon>Actinomycetota</taxon>
        <taxon>Actinomycetes</taxon>
        <taxon>Propionibacteriales</taxon>
        <taxon>Nocardioidaceae</taxon>
        <taxon>Nocardioides</taxon>
    </lineage>
</organism>
<dbReference type="SFLD" id="SFLDG00055">
    <property type="entry name" value="glucarate_dehydratase"/>
    <property type="match status" value="1"/>
</dbReference>
<dbReference type="EMBL" id="BAABKN010000005">
    <property type="protein sequence ID" value="GAA4727543.1"/>
    <property type="molecule type" value="Genomic_DNA"/>
</dbReference>
<evidence type="ECO:0000256" key="1">
    <source>
        <dbReference type="ARBA" id="ARBA00001426"/>
    </source>
</evidence>
<comment type="pathway">
    <text evidence="3">Carbohydrate acid metabolism; D-glucarate degradation; 2,5-dioxopentanoate from D-glucarate: step 1/2.</text>
</comment>
<keyword evidence="8" id="KW-0456">Lyase</keyword>
<comment type="cofactor">
    <cofactor evidence="2">
        <name>Mg(2+)</name>
        <dbReference type="ChEBI" id="CHEBI:18420"/>
    </cofactor>
</comment>
<dbReference type="Gene3D" id="3.20.20.120">
    <property type="entry name" value="Enolase-like C-terminal domain"/>
    <property type="match status" value="1"/>
</dbReference>
<dbReference type="InterPro" id="IPR013342">
    <property type="entry name" value="Mandelate_racemase_C"/>
</dbReference>
<evidence type="ECO:0000256" key="6">
    <source>
        <dbReference type="ARBA" id="ARBA00022723"/>
    </source>
</evidence>
<comment type="caution">
    <text evidence="10">The sequence shown here is derived from an EMBL/GenBank/DDBJ whole genome shotgun (WGS) entry which is preliminary data.</text>
</comment>
<gene>
    <name evidence="10" type="ORF">GCM10023350_08180</name>
</gene>
<dbReference type="SMART" id="SM00922">
    <property type="entry name" value="MR_MLE"/>
    <property type="match status" value="1"/>
</dbReference>
<evidence type="ECO:0000256" key="7">
    <source>
        <dbReference type="ARBA" id="ARBA00022842"/>
    </source>
</evidence>
<protein>
    <recommendedName>
        <fullName evidence="5">glucarate dehydratase</fullName>
        <ecNumber evidence="5">4.2.1.40</ecNumber>
    </recommendedName>
</protein>
<feature type="domain" description="Mandelate racemase/muconate lactonizing enzyme C-terminal" evidence="9">
    <location>
        <begin position="180"/>
        <end position="280"/>
    </location>
</feature>
<evidence type="ECO:0000256" key="5">
    <source>
        <dbReference type="ARBA" id="ARBA00011973"/>
    </source>
</evidence>
<keyword evidence="6" id="KW-0479">Metal-binding</keyword>
<dbReference type="Gene3D" id="3.30.390.10">
    <property type="entry name" value="Enolase-like, N-terminal domain"/>
    <property type="match status" value="1"/>
</dbReference>
<evidence type="ECO:0000313" key="10">
    <source>
        <dbReference type="EMBL" id="GAA4727543.1"/>
    </source>
</evidence>
<name>A0ABP8YE13_9ACTN</name>
<dbReference type="RefSeq" id="WP_345525312.1">
    <property type="nucleotide sequence ID" value="NZ_BAABKN010000005.1"/>
</dbReference>
<keyword evidence="7" id="KW-0460">Magnesium</keyword>
<evidence type="ECO:0000256" key="3">
    <source>
        <dbReference type="ARBA" id="ARBA00005183"/>
    </source>
</evidence>
<dbReference type="InterPro" id="IPR034593">
    <property type="entry name" value="DgoD-like"/>
</dbReference>